<feature type="binding site" evidence="9 10">
    <location>
        <position position="145"/>
    </location>
    <ligand>
        <name>Zn(2+)</name>
        <dbReference type="ChEBI" id="CHEBI:29105"/>
    </ligand>
</feature>
<dbReference type="Pfam" id="PF02146">
    <property type="entry name" value="SIR2"/>
    <property type="match status" value="1"/>
</dbReference>
<feature type="binding site" evidence="8">
    <location>
        <begin position="213"/>
        <end position="214"/>
    </location>
    <ligand>
        <name>NAD(+)</name>
        <dbReference type="ChEBI" id="CHEBI:57540"/>
    </ligand>
</feature>
<organism evidence="12 13">
    <name type="scientific">Saitoella complicata (strain BCRC 22490 / CBS 7301 / JCM 7358 / NBRC 10748 / NRRL Y-17804)</name>
    <dbReference type="NCBI Taxonomy" id="698492"/>
    <lineage>
        <taxon>Eukaryota</taxon>
        <taxon>Fungi</taxon>
        <taxon>Dikarya</taxon>
        <taxon>Ascomycota</taxon>
        <taxon>Taphrinomycotina</taxon>
        <taxon>Taphrinomycotina incertae sedis</taxon>
        <taxon>Saitoella</taxon>
    </lineage>
</organism>
<proteinExistence type="inferred from homology"/>
<dbReference type="InterPro" id="IPR026591">
    <property type="entry name" value="Sirtuin_cat_small_dom_sf"/>
</dbReference>
<dbReference type="AlphaFoldDB" id="A0A0E9NTK8"/>
<dbReference type="InterPro" id="IPR029035">
    <property type="entry name" value="DHS-like_NAD/FAD-binding_dom"/>
</dbReference>
<dbReference type="Gene3D" id="3.40.50.1220">
    <property type="entry name" value="TPP-binding domain"/>
    <property type="match status" value="1"/>
</dbReference>
<keyword evidence="5 6" id="KW-0520">NAD</keyword>
<evidence type="ECO:0000256" key="3">
    <source>
        <dbReference type="ARBA" id="ARBA00022723"/>
    </source>
</evidence>
<dbReference type="GO" id="GO:0070403">
    <property type="term" value="F:NAD+ binding"/>
    <property type="evidence" value="ECO:0007669"/>
    <property type="project" value="UniProtKB-UniRule"/>
</dbReference>
<dbReference type="Proteomes" id="UP000033140">
    <property type="component" value="Unassembled WGS sequence"/>
</dbReference>
<evidence type="ECO:0000256" key="6">
    <source>
        <dbReference type="PIRNR" id="PIRNR037938"/>
    </source>
</evidence>
<comment type="catalytic activity">
    <reaction evidence="6">
        <text>N(6)-acetyl-L-lysyl-[protein] + NAD(+) + H2O = 2''-O-acetyl-ADP-D-ribose + nicotinamide + L-lysyl-[protein]</text>
        <dbReference type="Rhea" id="RHEA:43636"/>
        <dbReference type="Rhea" id="RHEA-COMP:9752"/>
        <dbReference type="Rhea" id="RHEA-COMP:10731"/>
        <dbReference type="ChEBI" id="CHEBI:15377"/>
        <dbReference type="ChEBI" id="CHEBI:17154"/>
        <dbReference type="ChEBI" id="CHEBI:29969"/>
        <dbReference type="ChEBI" id="CHEBI:57540"/>
        <dbReference type="ChEBI" id="CHEBI:61930"/>
        <dbReference type="ChEBI" id="CHEBI:83767"/>
        <dbReference type="EC" id="2.3.1.286"/>
    </reaction>
</comment>
<dbReference type="GO" id="GO:0005634">
    <property type="term" value="C:nucleus"/>
    <property type="evidence" value="ECO:0007669"/>
    <property type="project" value="TreeGrafter"/>
</dbReference>
<accession>A0A0E9NTK8</accession>
<evidence type="ECO:0000256" key="2">
    <source>
        <dbReference type="ARBA" id="ARBA00022679"/>
    </source>
</evidence>
<reference evidence="12 13" key="2">
    <citation type="journal article" date="2014" name="J. Gen. Appl. Microbiol.">
        <title>The early diverging ascomycetous budding yeast Saitoella complicata has three histone deacetylases belonging to the Clr6, Hos2, and Rpd3 lineages.</title>
        <authorList>
            <person name="Nishida H."/>
            <person name="Matsumoto T."/>
            <person name="Kondo S."/>
            <person name="Hamamoto M."/>
            <person name="Yoshikawa H."/>
        </authorList>
    </citation>
    <scope>NUCLEOTIDE SEQUENCE [LARGE SCALE GENOMIC DNA]</scope>
    <source>
        <strain evidence="12 13">NRRL Y-17804</strain>
    </source>
</reference>
<feature type="binding site" evidence="8">
    <location>
        <position position="254"/>
    </location>
    <ligand>
        <name>NAD(+)</name>
        <dbReference type="ChEBI" id="CHEBI:57540"/>
    </ligand>
</feature>
<evidence type="ECO:0000256" key="7">
    <source>
        <dbReference type="PIRSR" id="PIRSR037938-1"/>
    </source>
</evidence>
<reference evidence="12 13" key="3">
    <citation type="journal article" date="2015" name="Genome Announc.">
        <title>Draft Genome Sequence of the Archiascomycetous Yeast Saitoella complicata.</title>
        <authorList>
            <person name="Yamauchi K."/>
            <person name="Kondo S."/>
            <person name="Hamamoto M."/>
            <person name="Takahashi Y."/>
            <person name="Ogura Y."/>
            <person name="Hayashi T."/>
            <person name="Nishida H."/>
        </authorList>
    </citation>
    <scope>NUCLEOTIDE SEQUENCE [LARGE SCALE GENOMIC DNA]</scope>
    <source>
        <strain evidence="12 13">NRRL Y-17804</strain>
    </source>
</reference>
<comment type="similarity">
    <text evidence="1 6">Belongs to the sirtuin family. Class I subfamily.</text>
</comment>
<dbReference type="InterPro" id="IPR017328">
    <property type="entry name" value="Sirtuin_class_I"/>
</dbReference>
<gene>
    <name evidence="12" type="ORF">G7K_6810-t1</name>
</gene>
<evidence type="ECO:0000259" key="11">
    <source>
        <dbReference type="PROSITE" id="PS50305"/>
    </source>
</evidence>
<dbReference type="PROSITE" id="PS50305">
    <property type="entry name" value="SIRTUIN"/>
    <property type="match status" value="1"/>
</dbReference>
<keyword evidence="13" id="KW-1185">Reference proteome</keyword>
<dbReference type="InterPro" id="IPR050134">
    <property type="entry name" value="NAD-dep_sirtuin_deacylases"/>
</dbReference>
<feature type="binding site" evidence="8">
    <location>
        <begin position="45"/>
        <end position="47"/>
    </location>
    <ligand>
        <name>NAD(+)</name>
        <dbReference type="ChEBI" id="CHEBI:57540"/>
    </ligand>
</feature>
<evidence type="ECO:0000256" key="9">
    <source>
        <dbReference type="PIRSR" id="PIRSR037938-3"/>
    </source>
</evidence>
<evidence type="ECO:0000256" key="5">
    <source>
        <dbReference type="ARBA" id="ARBA00023027"/>
    </source>
</evidence>
<dbReference type="PIRSF" id="PIRSF037938">
    <property type="entry name" value="SIR2_euk"/>
    <property type="match status" value="1"/>
</dbReference>
<dbReference type="RefSeq" id="XP_019026302.1">
    <property type="nucleotide sequence ID" value="XM_019165831.1"/>
</dbReference>
<evidence type="ECO:0000256" key="4">
    <source>
        <dbReference type="ARBA" id="ARBA00022833"/>
    </source>
</evidence>
<evidence type="ECO:0000256" key="10">
    <source>
        <dbReference type="PROSITE-ProRule" id="PRU00236"/>
    </source>
</evidence>
<dbReference type="GO" id="GO:0008270">
    <property type="term" value="F:zinc ion binding"/>
    <property type="evidence" value="ECO:0007669"/>
    <property type="project" value="UniProtKB-UniRule"/>
</dbReference>
<keyword evidence="2 6" id="KW-0808">Transferase</keyword>
<dbReference type="STRING" id="698492.A0A0E9NTK8"/>
<feature type="domain" description="Deacetylase sirtuin-type" evidence="11">
    <location>
        <begin position="7"/>
        <end position="268"/>
    </location>
</feature>
<sequence>MAEDRSRPIVGTDLKVVADYIKTGKAKAIHLFTGAGISTSSGIPDFRSPTTGLYANLARLNLPYAEAVFDIDFFRHNPYPFYELARELWPGRYKPTTTHAFIRLLQEKKLLGRCWSQNIDTLERRAGVSGERLVEAHGSFAGARCINPRCATTMSQEEVRKHVFAVPSTVPTCHKCASYVKPNITFFGENLPGAFFASLPSLGEADLAIVIGTSLTVYPFAGLVKKVRCPRVLINMQCVGDFDEEEDVVWEGACDQGVEELCAELGWTKELHEIYDTFTLDEEVADMEQKDAKDEVEEMTEAVEKGLKIDGEENGGRRDGKEEDVPAWMIWRKPKM</sequence>
<feature type="active site" description="Proton acceptor" evidence="7 10">
    <location>
        <position position="137"/>
    </location>
</feature>
<feature type="binding site" evidence="8">
    <location>
        <begin position="35"/>
        <end position="39"/>
    </location>
    <ligand>
        <name>NAD(+)</name>
        <dbReference type="ChEBI" id="CHEBI:57540"/>
    </ligand>
</feature>
<dbReference type="EMBL" id="BACD03000084">
    <property type="protein sequence ID" value="GAO52740.1"/>
    <property type="molecule type" value="Genomic_DNA"/>
</dbReference>
<dbReference type="OrthoDB" id="420264at2759"/>
<dbReference type="GO" id="GO:0017136">
    <property type="term" value="F:histone deacetylase activity, NAD-dependent"/>
    <property type="evidence" value="ECO:0007669"/>
    <property type="project" value="InterPro"/>
</dbReference>
<dbReference type="InterPro" id="IPR003000">
    <property type="entry name" value="Sirtuin"/>
</dbReference>
<dbReference type="PANTHER" id="PTHR11085">
    <property type="entry name" value="NAD-DEPENDENT PROTEIN DEACYLASE SIRTUIN-5, MITOCHONDRIAL-RELATED"/>
    <property type="match status" value="1"/>
</dbReference>
<dbReference type="SUPFAM" id="SSF52467">
    <property type="entry name" value="DHS-like NAD/FAD-binding domain"/>
    <property type="match status" value="1"/>
</dbReference>
<feature type="binding site" evidence="8">
    <location>
        <begin position="117"/>
        <end position="120"/>
    </location>
    <ligand>
        <name>NAD(+)</name>
        <dbReference type="ChEBI" id="CHEBI:57540"/>
    </ligand>
</feature>
<dbReference type="EC" id="2.3.1.286" evidence="6"/>
<name>A0A0E9NTK8_SAICN</name>
<evidence type="ECO:0000313" key="12">
    <source>
        <dbReference type="EMBL" id="GAO52740.1"/>
    </source>
</evidence>
<evidence type="ECO:0000256" key="1">
    <source>
        <dbReference type="ARBA" id="ARBA00006924"/>
    </source>
</evidence>
<feature type="binding site" evidence="9 10">
    <location>
        <position position="176"/>
    </location>
    <ligand>
        <name>Zn(2+)</name>
        <dbReference type="ChEBI" id="CHEBI:29105"/>
    </ligand>
</feature>
<keyword evidence="4 6" id="KW-0862">Zinc</keyword>
<dbReference type="Gene3D" id="3.30.1600.10">
    <property type="entry name" value="SIR2/SIRT2 'Small Domain"/>
    <property type="match status" value="1"/>
</dbReference>
<reference evidence="12 13" key="1">
    <citation type="journal article" date="2011" name="J. Gen. Appl. Microbiol.">
        <title>Draft genome sequencing of the enigmatic yeast Saitoella complicata.</title>
        <authorList>
            <person name="Nishida H."/>
            <person name="Hamamoto M."/>
            <person name="Sugiyama J."/>
        </authorList>
    </citation>
    <scope>NUCLEOTIDE SEQUENCE [LARGE SCALE GENOMIC DNA]</scope>
    <source>
        <strain evidence="12 13">NRRL Y-17804</strain>
    </source>
</reference>
<feature type="binding site" evidence="9 10">
    <location>
        <position position="150"/>
    </location>
    <ligand>
        <name>Zn(2+)</name>
        <dbReference type="ChEBI" id="CHEBI:29105"/>
    </ligand>
</feature>
<dbReference type="InterPro" id="IPR026590">
    <property type="entry name" value="Ssirtuin_cat_dom"/>
</dbReference>
<evidence type="ECO:0000256" key="8">
    <source>
        <dbReference type="PIRSR" id="PIRSR037938-2"/>
    </source>
</evidence>
<comment type="caution">
    <text evidence="12">The sequence shown here is derived from an EMBL/GenBank/DDBJ whole genome shotgun (WGS) entry which is preliminary data.</text>
</comment>
<dbReference type="PANTHER" id="PTHR11085:SF6">
    <property type="entry name" value="NAD-DEPENDENT PROTEIN DEACETYLASE SIRTUIN-2"/>
    <property type="match status" value="1"/>
</dbReference>
<evidence type="ECO:0000313" key="13">
    <source>
        <dbReference type="Proteomes" id="UP000033140"/>
    </source>
</evidence>
<dbReference type="OMA" id="ATHSCID"/>
<comment type="cofactor">
    <cofactor evidence="9">
        <name>Zn(2+)</name>
        <dbReference type="ChEBI" id="CHEBI:29105"/>
    </cofactor>
    <text evidence="9">Binds 1 zinc ion per subunit.</text>
</comment>
<protein>
    <recommendedName>
        <fullName evidence="6">NAD-dependent protein deacetylase</fullName>
        <ecNumber evidence="6">2.3.1.286</ecNumber>
    </recommendedName>
</protein>
<keyword evidence="3 6" id="KW-0479">Metal-binding</keyword>
<feature type="binding site" evidence="9 10">
    <location>
        <position position="173"/>
    </location>
    <ligand>
        <name>Zn(2+)</name>
        <dbReference type="ChEBI" id="CHEBI:29105"/>
    </ligand>
</feature>